<evidence type="ECO:0000256" key="1">
    <source>
        <dbReference type="SAM" id="MobiDB-lite"/>
    </source>
</evidence>
<protein>
    <recommendedName>
        <fullName evidence="2">Bacterial transcriptional activator domain-containing protein</fullName>
    </recommendedName>
</protein>
<dbReference type="SMART" id="SM01043">
    <property type="entry name" value="BTAD"/>
    <property type="match status" value="1"/>
</dbReference>
<dbReference type="SUPFAM" id="SSF46894">
    <property type="entry name" value="C-terminal effector domain of the bipartite response regulators"/>
    <property type="match status" value="1"/>
</dbReference>
<gene>
    <name evidence="3" type="ORF">rosag_43290</name>
</gene>
<dbReference type="InterPro" id="IPR036388">
    <property type="entry name" value="WH-like_DNA-bd_sf"/>
</dbReference>
<proteinExistence type="predicted"/>
<dbReference type="SUPFAM" id="SSF48452">
    <property type="entry name" value="TPR-like"/>
    <property type="match status" value="1"/>
</dbReference>
<dbReference type="Gene3D" id="1.25.40.10">
    <property type="entry name" value="Tetratricopeptide repeat domain"/>
    <property type="match status" value="1"/>
</dbReference>
<dbReference type="Gene3D" id="1.10.10.10">
    <property type="entry name" value="Winged helix-like DNA-binding domain superfamily/Winged helix DNA-binding domain"/>
    <property type="match status" value="1"/>
</dbReference>
<comment type="caution">
    <text evidence="3">The sequence shown here is derived from an EMBL/GenBank/DDBJ whole genome shotgun (WGS) entry which is preliminary data.</text>
</comment>
<accession>A0AA37QFB3</accession>
<evidence type="ECO:0000313" key="3">
    <source>
        <dbReference type="EMBL" id="GLC27816.1"/>
    </source>
</evidence>
<dbReference type="InterPro" id="IPR011990">
    <property type="entry name" value="TPR-like_helical_dom_sf"/>
</dbReference>
<dbReference type="Proteomes" id="UP001161325">
    <property type="component" value="Unassembled WGS sequence"/>
</dbReference>
<keyword evidence="4" id="KW-1185">Reference proteome</keyword>
<dbReference type="Pfam" id="PF03704">
    <property type="entry name" value="BTAD"/>
    <property type="match status" value="1"/>
</dbReference>
<dbReference type="PANTHER" id="PTHR35807">
    <property type="entry name" value="TRANSCRIPTIONAL REGULATOR REDD-RELATED"/>
    <property type="match status" value="1"/>
</dbReference>
<dbReference type="AlphaFoldDB" id="A0AA37QFB3"/>
<name>A0AA37QFB3_9BACT</name>
<dbReference type="InterPro" id="IPR005158">
    <property type="entry name" value="BTAD"/>
</dbReference>
<evidence type="ECO:0000259" key="2">
    <source>
        <dbReference type="SMART" id="SM01043"/>
    </source>
</evidence>
<dbReference type="GO" id="GO:0006355">
    <property type="term" value="P:regulation of DNA-templated transcription"/>
    <property type="evidence" value="ECO:0007669"/>
    <property type="project" value="InterPro"/>
</dbReference>
<organism evidence="3 4">
    <name type="scientific">Roseisolibacter agri</name>
    <dbReference type="NCBI Taxonomy" id="2014610"/>
    <lineage>
        <taxon>Bacteria</taxon>
        <taxon>Pseudomonadati</taxon>
        <taxon>Gemmatimonadota</taxon>
        <taxon>Gemmatimonadia</taxon>
        <taxon>Gemmatimonadales</taxon>
        <taxon>Gemmatimonadaceae</taxon>
        <taxon>Roseisolibacter</taxon>
    </lineage>
</organism>
<dbReference type="InterPro" id="IPR016032">
    <property type="entry name" value="Sig_transdc_resp-reg_C-effctor"/>
</dbReference>
<evidence type="ECO:0000313" key="4">
    <source>
        <dbReference type="Proteomes" id="UP001161325"/>
    </source>
</evidence>
<feature type="region of interest" description="Disordered" evidence="1">
    <location>
        <begin position="224"/>
        <end position="243"/>
    </location>
</feature>
<dbReference type="RefSeq" id="WP_284352246.1">
    <property type="nucleotide sequence ID" value="NZ_BRXS01000007.1"/>
</dbReference>
<dbReference type="GO" id="GO:0003677">
    <property type="term" value="F:DNA binding"/>
    <property type="evidence" value="ECO:0007669"/>
    <property type="project" value="InterPro"/>
</dbReference>
<reference evidence="3" key="1">
    <citation type="submission" date="2022-08" db="EMBL/GenBank/DDBJ databases">
        <title>Draft genome sequencing of Roseisolibacter agri AW1220.</title>
        <authorList>
            <person name="Tobiishi Y."/>
            <person name="Tonouchi A."/>
        </authorList>
    </citation>
    <scope>NUCLEOTIDE SEQUENCE</scope>
    <source>
        <strain evidence="3">AW1220</strain>
    </source>
</reference>
<dbReference type="EMBL" id="BRXS01000007">
    <property type="protein sequence ID" value="GLC27816.1"/>
    <property type="molecule type" value="Genomic_DNA"/>
</dbReference>
<sequence length="243" mass="27097">MLELRLLGTTDLRGVDPAAADALLSQSKCVALLAYLALERPGTLHRRDRLVGLLWPELDQEHARAALRKAVHAVRRTLGPDALAARGDEEIGLAEGALWCDALAFEEAVERHAYEQALDLYRRDLLPGFYVPEAGEFEDWLERTRTALRDRAAAAAWSIAARSEEAGHHTVSTRYARQAVMLAPTDERMLRRVMQLLDRLGDRAGAVYVYEDFARRLKREYGAEPSAETRALRGSGRPASPAR</sequence>
<feature type="domain" description="Bacterial transcriptional activator" evidence="2">
    <location>
        <begin position="100"/>
        <end position="237"/>
    </location>
</feature>
<dbReference type="InterPro" id="IPR051677">
    <property type="entry name" value="AfsR-DnrI-RedD_regulator"/>
</dbReference>